<sequence length="293" mass="31057">MENSRGSAYMILAMAFFALEDMFIKAASSSVPAGEILIFFGIGGSIAFMLMTLKRGEAILHPAILTRAVLIRALSEIIGRLGFTLALVLTPLSSTSAILQATPLVVVMGAAIFFGEKVGWRRWSAILIGFIGVLMIIRPGLEGFQANSLLAVVGMLGFAGRDLATRAAPKVLSNVQLGVYGFLVLIPTGIGLLLYSGGAVIPDLLASGQILGAIVFGVIAYYALTLAMRTGEISVVTPFRYTRLVFALLLGFLVFGERPDAMTLLGSAIIVAGGIYTLLRNRQVRQATLNANT</sequence>
<keyword evidence="1" id="KW-1133">Transmembrane helix</keyword>
<evidence type="ECO:0000256" key="1">
    <source>
        <dbReference type="SAM" id="Phobius"/>
    </source>
</evidence>
<accession>A0A317CQT5</accession>
<dbReference type="Pfam" id="PF00892">
    <property type="entry name" value="EamA"/>
    <property type="match status" value="2"/>
</dbReference>
<proteinExistence type="predicted"/>
<feature type="transmembrane region" description="Helical" evidence="1">
    <location>
        <begin position="177"/>
        <end position="198"/>
    </location>
</feature>
<dbReference type="Gene3D" id="1.10.3730.20">
    <property type="match status" value="1"/>
</dbReference>
<name>A0A317CQT5_9GAMM</name>
<organism evidence="3 4">
    <name type="scientific">Leucothrix pacifica</name>
    <dbReference type="NCBI Taxonomy" id="1247513"/>
    <lineage>
        <taxon>Bacteria</taxon>
        <taxon>Pseudomonadati</taxon>
        <taxon>Pseudomonadota</taxon>
        <taxon>Gammaproteobacteria</taxon>
        <taxon>Thiotrichales</taxon>
        <taxon>Thiotrichaceae</taxon>
        <taxon>Leucothrix</taxon>
    </lineage>
</organism>
<dbReference type="EMBL" id="QGKM01000007">
    <property type="protein sequence ID" value="PWQ99893.1"/>
    <property type="molecule type" value="Genomic_DNA"/>
</dbReference>
<dbReference type="PANTHER" id="PTHR22911">
    <property type="entry name" value="ACYL-MALONYL CONDENSING ENZYME-RELATED"/>
    <property type="match status" value="1"/>
</dbReference>
<comment type="caution">
    <text evidence="3">The sequence shown here is derived from an EMBL/GenBank/DDBJ whole genome shotgun (WGS) entry which is preliminary data.</text>
</comment>
<dbReference type="OrthoDB" id="6115788at2"/>
<reference evidence="3 4" key="1">
    <citation type="submission" date="2018-05" db="EMBL/GenBank/DDBJ databases">
        <title>Leucothrix arctica sp. nov., isolated from Arctic seawater.</title>
        <authorList>
            <person name="Choi A."/>
            <person name="Baek K."/>
        </authorList>
    </citation>
    <scope>NUCLEOTIDE SEQUENCE [LARGE SCALE GENOMIC DNA]</scope>
    <source>
        <strain evidence="3 4">JCM 18388</strain>
    </source>
</reference>
<keyword evidence="4" id="KW-1185">Reference proteome</keyword>
<dbReference type="AlphaFoldDB" id="A0A317CQT5"/>
<feature type="transmembrane region" description="Helical" evidence="1">
    <location>
        <begin position="36"/>
        <end position="53"/>
    </location>
</feature>
<dbReference type="InterPro" id="IPR000620">
    <property type="entry name" value="EamA_dom"/>
</dbReference>
<protein>
    <submittedName>
        <fullName evidence="3">EamA family transporter</fullName>
    </submittedName>
</protein>
<keyword evidence="1" id="KW-0472">Membrane</keyword>
<dbReference type="RefSeq" id="WP_109836437.1">
    <property type="nucleotide sequence ID" value="NZ_QGKM01000007.1"/>
</dbReference>
<dbReference type="SUPFAM" id="SSF103481">
    <property type="entry name" value="Multidrug resistance efflux transporter EmrE"/>
    <property type="match status" value="2"/>
</dbReference>
<feature type="domain" description="EamA" evidence="2">
    <location>
        <begin position="6"/>
        <end position="137"/>
    </location>
</feature>
<feature type="transmembrane region" description="Helical" evidence="1">
    <location>
        <begin position="123"/>
        <end position="141"/>
    </location>
</feature>
<feature type="transmembrane region" description="Helical" evidence="1">
    <location>
        <begin position="239"/>
        <end position="255"/>
    </location>
</feature>
<feature type="transmembrane region" description="Helical" evidence="1">
    <location>
        <begin position="147"/>
        <end position="165"/>
    </location>
</feature>
<feature type="transmembrane region" description="Helical" evidence="1">
    <location>
        <begin position="204"/>
        <end position="227"/>
    </location>
</feature>
<feature type="transmembrane region" description="Helical" evidence="1">
    <location>
        <begin position="7"/>
        <end position="24"/>
    </location>
</feature>
<dbReference type="GO" id="GO:0016020">
    <property type="term" value="C:membrane"/>
    <property type="evidence" value="ECO:0007669"/>
    <property type="project" value="InterPro"/>
</dbReference>
<evidence type="ECO:0000259" key="2">
    <source>
        <dbReference type="Pfam" id="PF00892"/>
    </source>
</evidence>
<feature type="transmembrane region" description="Helical" evidence="1">
    <location>
        <begin position="261"/>
        <end position="279"/>
    </location>
</feature>
<dbReference type="PANTHER" id="PTHR22911:SF135">
    <property type="entry name" value="BLR4310 PROTEIN"/>
    <property type="match status" value="1"/>
</dbReference>
<evidence type="ECO:0000313" key="4">
    <source>
        <dbReference type="Proteomes" id="UP000245539"/>
    </source>
</evidence>
<evidence type="ECO:0000313" key="3">
    <source>
        <dbReference type="EMBL" id="PWQ99893.1"/>
    </source>
</evidence>
<keyword evidence="1" id="KW-0812">Transmembrane</keyword>
<feature type="domain" description="EamA" evidence="2">
    <location>
        <begin position="149"/>
        <end position="275"/>
    </location>
</feature>
<feature type="transmembrane region" description="Helical" evidence="1">
    <location>
        <begin position="73"/>
        <end position="92"/>
    </location>
</feature>
<gene>
    <name evidence="3" type="ORF">DKW60_04295</name>
</gene>
<dbReference type="InterPro" id="IPR037185">
    <property type="entry name" value="EmrE-like"/>
</dbReference>
<dbReference type="Proteomes" id="UP000245539">
    <property type="component" value="Unassembled WGS sequence"/>
</dbReference>
<feature type="transmembrane region" description="Helical" evidence="1">
    <location>
        <begin position="98"/>
        <end position="116"/>
    </location>
</feature>